<dbReference type="Proteomes" id="UP000447434">
    <property type="component" value="Chromosome 10"/>
</dbReference>
<dbReference type="PANTHER" id="PTHR33985:SF2">
    <property type="entry name" value="EXPRESSED PROTEIN"/>
    <property type="match status" value="1"/>
</dbReference>
<keyword evidence="2" id="KW-1185">Reference proteome</keyword>
<organism evidence="1 2">
    <name type="scientific">Lupinus albus</name>
    <name type="common">White lupine</name>
    <name type="synonym">Lupinus termis</name>
    <dbReference type="NCBI Taxonomy" id="3870"/>
    <lineage>
        <taxon>Eukaryota</taxon>
        <taxon>Viridiplantae</taxon>
        <taxon>Streptophyta</taxon>
        <taxon>Embryophyta</taxon>
        <taxon>Tracheophyta</taxon>
        <taxon>Spermatophyta</taxon>
        <taxon>Magnoliopsida</taxon>
        <taxon>eudicotyledons</taxon>
        <taxon>Gunneridae</taxon>
        <taxon>Pentapetalae</taxon>
        <taxon>rosids</taxon>
        <taxon>fabids</taxon>
        <taxon>Fabales</taxon>
        <taxon>Fabaceae</taxon>
        <taxon>Papilionoideae</taxon>
        <taxon>50 kb inversion clade</taxon>
        <taxon>genistoids sensu lato</taxon>
        <taxon>core genistoids</taxon>
        <taxon>Genisteae</taxon>
        <taxon>Lupinus</taxon>
    </lineage>
</organism>
<evidence type="ECO:0000313" key="1">
    <source>
        <dbReference type="EMBL" id="KAE9605198.1"/>
    </source>
</evidence>
<protein>
    <submittedName>
        <fullName evidence="1">Uncharacterized protein</fullName>
    </submittedName>
</protein>
<sequence length="126" mass="13979">MVAPSDASLRTCFSCSIPNLLRDHMVSGLFTIDYLRRIAFRTKIETLSPRPCITVTSHSVHPNTKSTTAAKVFIGGVEITQSGLFNNNMIIVHDIHGFISQLSPFSCDVERMTSLSFPPHPEQCSR</sequence>
<name>A0A6A5NXA2_LUPAL</name>
<gene>
    <name evidence="1" type="ORF">Lalb_Chr10g0094781</name>
</gene>
<reference evidence="2" key="1">
    <citation type="journal article" date="2020" name="Nat. Commun.">
        <title>Genome sequence of the cluster root forming white lupin.</title>
        <authorList>
            <person name="Hufnagel B."/>
            <person name="Marques A."/>
            <person name="Soriano A."/>
            <person name="Marques L."/>
            <person name="Divol F."/>
            <person name="Doumas P."/>
            <person name="Sallet E."/>
            <person name="Mancinotti D."/>
            <person name="Carrere S."/>
            <person name="Marande W."/>
            <person name="Arribat S."/>
            <person name="Keller J."/>
            <person name="Huneau C."/>
            <person name="Blein T."/>
            <person name="Aime D."/>
            <person name="Laguerre M."/>
            <person name="Taylor J."/>
            <person name="Schubert V."/>
            <person name="Nelson M."/>
            <person name="Geu-Flores F."/>
            <person name="Crespi M."/>
            <person name="Gallardo-Guerrero K."/>
            <person name="Delaux P.-M."/>
            <person name="Salse J."/>
            <person name="Berges H."/>
            <person name="Guyot R."/>
            <person name="Gouzy J."/>
            <person name="Peret B."/>
        </authorList>
    </citation>
    <scope>NUCLEOTIDE SEQUENCE [LARGE SCALE GENOMIC DNA]</scope>
    <source>
        <strain evidence="2">cv. Amiga</strain>
    </source>
</reference>
<dbReference type="PANTHER" id="PTHR33985">
    <property type="entry name" value="OS02G0491300 PROTEIN-RELATED"/>
    <property type="match status" value="1"/>
</dbReference>
<dbReference type="InterPro" id="IPR052806">
    <property type="entry name" value="Fasciclin-like_AGP"/>
</dbReference>
<evidence type="ECO:0000313" key="2">
    <source>
        <dbReference type="Proteomes" id="UP000447434"/>
    </source>
</evidence>
<dbReference type="OrthoDB" id="765989at2759"/>
<comment type="caution">
    <text evidence="1">The sequence shown here is derived from an EMBL/GenBank/DDBJ whole genome shotgun (WGS) entry which is preliminary data.</text>
</comment>
<dbReference type="AlphaFoldDB" id="A0A6A5NXA2"/>
<dbReference type="EMBL" id="WOCE01000010">
    <property type="protein sequence ID" value="KAE9605198.1"/>
    <property type="molecule type" value="Genomic_DNA"/>
</dbReference>
<proteinExistence type="predicted"/>
<accession>A0A6A5NXA2</accession>